<feature type="domain" description="Cytochrome c" evidence="8">
    <location>
        <begin position="23"/>
        <end position="125"/>
    </location>
</feature>
<dbReference type="GO" id="GO:0020037">
    <property type="term" value="F:heme binding"/>
    <property type="evidence" value="ECO:0007669"/>
    <property type="project" value="InterPro"/>
</dbReference>
<sequence length="125" mass="13293">MKITTIIAAAVIAAMCLPALADGDAAKGEKVFVKCKTCHDVDKGVNRVGPTLKGVVGRPVASVEGFKYSEDMLAKGKEGAVWDEATLAAYLPDPKAWVPKTKMAFAGLKKPEDVMDLIAYLKTKP</sequence>
<dbReference type="Gene3D" id="1.10.760.10">
    <property type="entry name" value="Cytochrome c-like domain"/>
    <property type="match status" value="1"/>
</dbReference>
<dbReference type="EMBL" id="QKVK01000002">
    <property type="protein sequence ID" value="PZF78082.1"/>
    <property type="molecule type" value="Genomic_DNA"/>
</dbReference>
<protein>
    <submittedName>
        <fullName evidence="9">Cytochrome c family protein</fullName>
    </submittedName>
</protein>
<dbReference type="GO" id="GO:0046872">
    <property type="term" value="F:metal ion binding"/>
    <property type="evidence" value="ECO:0007669"/>
    <property type="project" value="UniProtKB-KW"/>
</dbReference>
<dbReference type="PRINTS" id="PR00604">
    <property type="entry name" value="CYTCHRMECIAB"/>
</dbReference>
<evidence type="ECO:0000256" key="3">
    <source>
        <dbReference type="ARBA" id="ARBA00022723"/>
    </source>
</evidence>
<feature type="chain" id="PRO_5015945670" evidence="7">
    <location>
        <begin position="22"/>
        <end position="125"/>
    </location>
</feature>
<evidence type="ECO:0000313" key="10">
    <source>
        <dbReference type="Proteomes" id="UP000248795"/>
    </source>
</evidence>
<dbReference type="InterPro" id="IPR002327">
    <property type="entry name" value="Cyt_c_1A/1B"/>
</dbReference>
<dbReference type="Proteomes" id="UP000248795">
    <property type="component" value="Unassembled WGS sequence"/>
</dbReference>
<keyword evidence="2 6" id="KW-0349">Heme</keyword>
<evidence type="ECO:0000259" key="8">
    <source>
        <dbReference type="PROSITE" id="PS51007"/>
    </source>
</evidence>
<dbReference type="PANTHER" id="PTHR11961">
    <property type="entry name" value="CYTOCHROME C"/>
    <property type="match status" value="1"/>
</dbReference>
<evidence type="ECO:0000313" key="9">
    <source>
        <dbReference type="EMBL" id="PZF78082.1"/>
    </source>
</evidence>
<dbReference type="InterPro" id="IPR009056">
    <property type="entry name" value="Cyt_c-like_dom"/>
</dbReference>
<keyword evidence="3 6" id="KW-0479">Metal-binding</keyword>
<keyword evidence="4" id="KW-0249">Electron transport</keyword>
<comment type="caution">
    <text evidence="9">The sequence shown here is derived from an EMBL/GenBank/DDBJ whole genome shotgun (WGS) entry which is preliminary data.</text>
</comment>
<keyword evidence="1" id="KW-0813">Transport</keyword>
<evidence type="ECO:0000256" key="4">
    <source>
        <dbReference type="ARBA" id="ARBA00022982"/>
    </source>
</evidence>
<name>A0A2W2AWI3_9HYPH</name>
<keyword evidence="10" id="KW-1185">Reference proteome</keyword>
<gene>
    <name evidence="9" type="ORF">DK847_06590</name>
</gene>
<keyword evidence="7" id="KW-0732">Signal</keyword>
<evidence type="ECO:0000256" key="7">
    <source>
        <dbReference type="SAM" id="SignalP"/>
    </source>
</evidence>
<dbReference type="SUPFAM" id="SSF46626">
    <property type="entry name" value="Cytochrome c"/>
    <property type="match status" value="1"/>
</dbReference>
<accession>A0A2W2AWI3</accession>
<evidence type="ECO:0000256" key="2">
    <source>
        <dbReference type="ARBA" id="ARBA00022617"/>
    </source>
</evidence>
<dbReference type="AlphaFoldDB" id="A0A2W2AWI3"/>
<evidence type="ECO:0000256" key="5">
    <source>
        <dbReference type="ARBA" id="ARBA00023004"/>
    </source>
</evidence>
<proteinExistence type="predicted"/>
<dbReference type="InterPro" id="IPR036909">
    <property type="entry name" value="Cyt_c-like_dom_sf"/>
</dbReference>
<evidence type="ECO:0000256" key="6">
    <source>
        <dbReference type="PROSITE-ProRule" id="PRU00433"/>
    </source>
</evidence>
<organism evidence="9 10">
    <name type="scientific">Aestuariivirga litoralis</name>
    <dbReference type="NCBI Taxonomy" id="2650924"/>
    <lineage>
        <taxon>Bacteria</taxon>
        <taxon>Pseudomonadati</taxon>
        <taxon>Pseudomonadota</taxon>
        <taxon>Alphaproteobacteria</taxon>
        <taxon>Hyphomicrobiales</taxon>
        <taxon>Aestuariivirgaceae</taxon>
        <taxon>Aestuariivirga</taxon>
    </lineage>
</organism>
<dbReference type="PROSITE" id="PS51007">
    <property type="entry name" value="CYTC"/>
    <property type="match status" value="1"/>
</dbReference>
<dbReference type="Pfam" id="PF00034">
    <property type="entry name" value="Cytochrom_C"/>
    <property type="match status" value="1"/>
</dbReference>
<reference evidence="10" key="1">
    <citation type="submission" date="2018-06" db="EMBL/GenBank/DDBJ databases">
        <title>Aestuariibacter litoralis strain KCTC 52945T.</title>
        <authorList>
            <person name="Li X."/>
            <person name="Salam N."/>
            <person name="Li J.-L."/>
            <person name="Chen Y.-M."/>
            <person name="Yang Z.-W."/>
            <person name="Zhang L.-Y."/>
            <person name="Han M.-X."/>
            <person name="Xiao M."/>
            <person name="Li W.-J."/>
        </authorList>
    </citation>
    <scope>NUCLEOTIDE SEQUENCE [LARGE SCALE GENOMIC DNA]</scope>
    <source>
        <strain evidence="10">KCTC 52945</strain>
    </source>
</reference>
<evidence type="ECO:0000256" key="1">
    <source>
        <dbReference type="ARBA" id="ARBA00022448"/>
    </source>
</evidence>
<dbReference type="RefSeq" id="WP_111197024.1">
    <property type="nucleotide sequence ID" value="NZ_QKVK01000002.1"/>
</dbReference>
<dbReference type="GO" id="GO:0009055">
    <property type="term" value="F:electron transfer activity"/>
    <property type="evidence" value="ECO:0007669"/>
    <property type="project" value="InterPro"/>
</dbReference>
<feature type="signal peptide" evidence="7">
    <location>
        <begin position="1"/>
        <end position="21"/>
    </location>
</feature>
<keyword evidence="5 6" id="KW-0408">Iron</keyword>